<dbReference type="EMBL" id="JAZHFS010000068">
    <property type="protein sequence ID" value="MEF2115427.1"/>
    <property type="molecule type" value="Genomic_DNA"/>
</dbReference>
<name>A0ABU7UVP2_9CLOT</name>
<organism evidence="1 2">
    <name type="scientific">Clostridium frigoriphilum</name>
    <dbReference type="NCBI Taxonomy" id="443253"/>
    <lineage>
        <taxon>Bacteria</taxon>
        <taxon>Bacillati</taxon>
        <taxon>Bacillota</taxon>
        <taxon>Clostridia</taxon>
        <taxon>Eubacteriales</taxon>
        <taxon>Clostridiaceae</taxon>
        <taxon>Clostridium</taxon>
    </lineage>
</organism>
<dbReference type="RefSeq" id="WP_216256070.1">
    <property type="nucleotide sequence ID" value="NZ_JAZHFS010000068.1"/>
</dbReference>
<keyword evidence="2" id="KW-1185">Reference proteome</keyword>
<reference evidence="1 2" key="1">
    <citation type="submission" date="2023-11" db="EMBL/GenBank/DDBJ databases">
        <title>Draft genome sequence of a psychrophilic Clostridium strain from permafrost water brine.</title>
        <authorList>
            <person name="Shcherbakova V.A."/>
            <person name="Trubitsyn V.E."/>
            <person name="Zakharyuk A.G."/>
        </authorList>
    </citation>
    <scope>NUCLEOTIDE SEQUENCE [LARGE SCALE GENOMIC DNA]</scope>
    <source>
        <strain evidence="1 2">14F</strain>
    </source>
</reference>
<comment type="caution">
    <text evidence="1">The sequence shown here is derived from an EMBL/GenBank/DDBJ whole genome shotgun (WGS) entry which is preliminary data.</text>
</comment>
<accession>A0ABU7UVP2</accession>
<evidence type="ECO:0000313" key="1">
    <source>
        <dbReference type="EMBL" id="MEF2115427.1"/>
    </source>
</evidence>
<dbReference type="Proteomes" id="UP001498469">
    <property type="component" value="Unassembled WGS sequence"/>
</dbReference>
<protein>
    <submittedName>
        <fullName evidence="1">Uncharacterized protein</fullName>
    </submittedName>
</protein>
<evidence type="ECO:0000313" key="2">
    <source>
        <dbReference type="Proteomes" id="UP001498469"/>
    </source>
</evidence>
<sequence>MVILDNYSKKLTCIKLNTILVSYSICNYDEIGFLRDGEGGFSEKGDLLGLYIKNEKLFFLYNSKIYEVNSDSIQCKNKYTDDKKRCFKVEIDGDLVCDISYVPFIDPQALVFDSDEDEFDFLLHLSEILKSKTNILEFIMGIKNLNEYYQSIS</sequence>
<gene>
    <name evidence="1" type="ORF">SJI18_24475</name>
</gene>
<proteinExistence type="predicted"/>